<dbReference type="EMBL" id="CP010992">
    <property type="protein sequence ID" value="AMO21431.2"/>
    <property type="molecule type" value="Genomic_DNA"/>
</dbReference>
<reference evidence="1 2" key="2">
    <citation type="submission" date="2019-05" db="EMBL/GenBank/DDBJ databases">
        <authorList>
            <person name="Ravantti J.J."/>
        </authorList>
    </citation>
    <scope>NUCLEOTIDE SEQUENCE [LARGE SCALE GENOMIC DNA]</scope>
    <source>
        <strain evidence="1 2">B185</strain>
    </source>
</reference>
<accession>A0AAI8GC30</accession>
<sequence>MIQKNKQATIGKLIISIIMDLIGYFSYLFPGAGEFIDFFWAPFAGFVMSLLYKGTVGKIAGILTFIEEITPGLDFIPSFIITWFYEYYQDQKEGK</sequence>
<proteinExistence type="predicted"/>
<dbReference type="Proteomes" id="UP000304840">
    <property type="component" value="Chromosome"/>
</dbReference>
<evidence type="ECO:0000313" key="1">
    <source>
        <dbReference type="EMBL" id="AMO21431.2"/>
    </source>
</evidence>
<organism evidence="1 2">
    <name type="scientific">Flavobacterium columnare</name>
    <dbReference type="NCBI Taxonomy" id="996"/>
    <lineage>
        <taxon>Bacteria</taxon>
        <taxon>Pseudomonadati</taxon>
        <taxon>Bacteroidota</taxon>
        <taxon>Flavobacteriia</taxon>
        <taxon>Flavobacteriales</taxon>
        <taxon>Flavobacteriaceae</taxon>
        <taxon>Flavobacterium</taxon>
    </lineage>
</organism>
<reference evidence="2" key="1">
    <citation type="submission" date="2016-03" db="EMBL/GenBank/DDBJ databases">
        <title>Flavobacterium columnare strain B185, complete genome.</title>
        <authorList>
            <person name="Sundberg L.-R."/>
            <person name="Papponen P."/>
            <person name="Laanto E."/>
        </authorList>
    </citation>
    <scope>NUCLEOTIDE SEQUENCE [LARGE SCALE GENOMIC DNA]</scope>
    <source>
        <strain evidence="2">B185</strain>
    </source>
</reference>
<protein>
    <submittedName>
        <fullName evidence="1">Uncharacterized protein</fullName>
    </submittedName>
</protein>
<evidence type="ECO:0000313" key="2">
    <source>
        <dbReference type="Proteomes" id="UP000304840"/>
    </source>
</evidence>
<dbReference type="RefSeq" id="WP_138425132.1">
    <property type="nucleotide sequence ID" value="NZ_CP010992.1"/>
</dbReference>
<name>A0AAI8GC30_9FLAO</name>
<dbReference type="AlphaFoldDB" id="A0AAI8GC30"/>
<gene>
    <name evidence="1" type="ORF">UN65_05440</name>
</gene>